<dbReference type="EMBL" id="AWVQ01000783">
    <property type="protein sequence ID" value="ERK69210.1"/>
    <property type="molecule type" value="Genomic_DNA"/>
</dbReference>
<accession>U2R1Q2</accession>
<evidence type="ECO:0000313" key="2">
    <source>
        <dbReference type="Proteomes" id="UP000016605"/>
    </source>
</evidence>
<protein>
    <submittedName>
        <fullName evidence="1">Uncharacterized protein</fullName>
    </submittedName>
</protein>
<name>U2R1Q2_LEIAQ</name>
<proteinExistence type="predicted"/>
<dbReference type="Proteomes" id="UP000016605">
    <property type="component" value="Unassembled WGS sequence"/>
</dbReference>
<feature type="non-terminal residue" evidence="1">
    <location>
        <position position="1"/>
    </location>
</feature>
<organism evidence="1 2">
    <name type="scientific">Leifsonia aquatica ATCC 14665</name>
    <dbReference type="NCBI Taxonomy" id="1358026"/>
    <lineage>
        <taxon>Bacteria</taxon>
        <taxon>Bacillati</taxon>
        <taxon>Actinomycetota</taxon>
        <taxon>Actinomycetes</taxon>
        <taxon>Micrococcales</taxon>
        <taxon>Microbacteriaceae</taxon>
        <taxon>Leifsonia</taxon>
    </lineage>
</organism>
<sequence length="40" mass="4732">RARRRARRRARSRVLTFVPNVANGAVRVDIRHECREFRGA</sequence>
<dbReference type="AlphaFoldDB" id="U2R1Q2"/>
<dbReference type="HOGENOM" id="CLU_3301295_0_0_11"/>
<evidence type="ECO:0000313" key="1">
    <source>
        <dbReference type="EMBL" id="ERK69210.1"/>
    </source>
</evidence>
<gene>
    <name evidence="1" type="ORF">N136_04470</name>
</gene>
<comment type="caution">
    <text evidence="1">The sequence shown here is derived from an EMBL/GenBank/DDBJ whole genome shotgun (WGS) entry which is preliminary data.</text>
</comment>
<reference evidence="1 2" key="1">
    <citation type="submission" date="2013-08" db="EMBL/GenBank/DDBJ databases">
        <authorList>
            <person name="Weinstock G."/>
            <person name="Sodergren E."/>
            <person name="Wylie T."/>
            <person name="Fulton L."/>
            <person name="Fulton R."/>
            <person name="Fronick C."/>
            <person name="O'Laughlin M."/>
            <person name="Godfrey J."/>
            <person name="Miner T."/>
            <person name="Herter B."/>
            <person name="Appelbaum E."/>
            <person name="Cordes M."/>
            <person name="Lek S."/>
            <person name="Wollam A."/>
            <person name="Pepin K.H."/>
            <person name="Palsikar V.B."/>
            <person name="Mitreva M."/>
            <person name="Wilson R.K."/>
        </authorList>
    </citation>
    <scope>NUCLEOTIDE SEQUENCE [LARGE SCALE GENOMIC DNA]</scope>
    <source>
        <strain evidence="1 2">ATCC 14665</strain>
    </source>
</reference>